<dbReference type="EMBL" id="CHKL01000611">
    <property type="protein sequence ID" value="COX06529.1"/>
    <property type="molecule type" value="Genomic_DNA"/>
</dbReference>
<evidence type="ECO:0000313" key="7">
    <source>
        <dbReference type="EMBL" id="COX06529.1"/>
    </source>
</evidence>
<evidence type="ECO:0000313" key="6">
    <source>
        <dbReference type="EMBL" id="COW29761.1"/>
    </source>
</evidence>
<evidence type="ECO:0000313" key="2">
    <source>
        <dbReference type="EMBL" id="CFE39002.1"/>
    </source>
</evidence>
<organism evidence="4 12">
    <name type="scientific">Mycobacterium tuberculosis</name>
    <dbReference type="NCBI Taxonomy" id="1773"/>
    <lineage>
        <taxon>Bacteria</taxon>
        <taxon>Bacillati</taxon>
        <taxon>Actinomycetota</taxon>
        <taxon>Actinomycetes</taxon>
        <taxon>Mycobacteriales</taxon>
        <taxon>Mycobacteriaceae</taxon>
        <taxon>Mycobacterium</taxon>
        <taxon>Mycobacterium tuberculosis complex</taxon>
    </lineage>
</organism>
<dbReference type="EMBL" id="CSBK01000388">
    <property type="protein sequence ID" value="COX34123.1"/>
    <property type="molecule type" value="Genomic_DNA"/>
</dbReference>
<evidence type="ECO:0000313" key="12">
    <source>
        <dbReference type="Proteomes" id="UP000046680"/>
    </source>
</evidence>
<dbReference type="AlphaFoldDB" id="A0A654TZS1"/>
<evidence type="ECO:0000313" key="13">
    <source>
        <dbReference type="Proteomes" id="UP000046947"/>
    </source>
</evidence>
<feature type="compositionally biased region" description="Polar residues" evidence="1">
    <location>
        <begin position="31"/>
        <end position="47"/>
    </location>
</feature>
<dbReference type="Proteomes" id="UP000048289">
    <property type="component" value="Unassembled WGS sequence"/>
</dbReference>
<evidence type="ECO:0000313" key="10">
    <source>
        <dbReference type="Proteomes" id="UP000044938"/>
    </source>
</evidence>
<proteinExistence type="predicted"/>
<evidence type="ECO:0000313" key="14">
    <source>
        <dbReference type="Proteomes" id="UP000048289"/>
    </source>
</evidence>
<reference evidence="9 10" key="1">
    <citation type="submission" date="2015-03" db="EMBL/GenBank/DDBJ databases">
        <authorList>
            <consortium name="Pathogen Informatics"/>
        </authorList>
    </citation>
    <scope>NUCLEOTIDE SEQUENCE [LARGE SCALE GENOMIC DNA]</scope>
    <source>
        <strain evidence="4 12">C09601061</strain>
        <strain evidence="6 11">G09801536</strain>
        <strain evidence="2 14">G09901357</strain>
        <strain evidence="3 13">H09601792</strain>
        <strain evidence="5 10">M09401471</strain>
        <strain evidence="9">N09902308</strain>
        <strain evidence="7 15">P00601463</strain>
    </source>
</reference>
<dbReference type="EMBL" id="CFOE01000136">
    <property type="protein sequence ID" value="CFE39002.1"/>
    <property type="molecule type" value="Genomic_DNA"/>
</dbReference>
<evidence type="ECO:0000313" key="3">
    <source>
        <dbReference type="EMBL" id="CFE48163.1"/>
    </source>
</evidence>
<dbReference type="Proteomes" id="UP000039021">
    <property type="component" value="Unassembled WGS sequence"/>
</dbReference>
<dbReference type="Proteomes" id="UP000046947">
    <property type="component" value="Unassembled WGS sequence"/>
</dbReference>
<evidence type="ECO:0000313" key="15">
    <source>
        <dbReference type="Proteomes" id="UP000048600"/>
    </source>
</evidence>
<evidence type="ECO:0000313" key="4">
    <source>
        <dbReference type="EMBL" id="CFR78124.1"/>
    </source>
</evidence>
<dbReference type="Proteomes" id="UP000044938">
    <property type="component" value="Unassembled WGS sequence"/>
</dbReference>
<dbReference type="Proteomes" id="UP000045842">
    <property type="component" value="Unassembled WGS sequence"/>
</dbReference>
<evidence type="ECO:0000313" key="9">
    <source>
        <dbReference type="Proteomes" id="UP000039021"/>
    </source>
</evidence>
<dbReference type="EMBL" id="CFOH01000111">
    <property type="protein sequence ID" value="CFE48163.1"/>
    <property type="molecule type" value="Genomic_DNA"/>
</dbReference>
<evidence type="ECO:0000313" key="11">
    <source>
        <dbReference type="Proteomes" id="UP000045842"/>
    </source>
</evidence>
<dbReference type="EMBL" id="CSAD01000682">
    <property type="protein sequence ID" value="COW29761.1"/>
    <property type="molecule type" value="Genomic_DNA"/>
</dbReference>
<protein>
    <submittedName>
        <fullName evidence="4">Uncharacterized protein</fullName>
    </submittedName>
</protein>
<evidence type="ECO:0000313" key="8">
    <source>
        <dbReference type="EMBL" id="COX34123.1"/>
    </source>
</evidence>
<name>A0A654TZS1_MYCTX</name>
<evidence type="ECO:0000256" key="1">
    <source>
        <dbReference type="SAM" id="MobiDB-lite"/>
    </source>
</evidence>
<sequence length="62" mass="6485">MTTARGMPTWLHSCHRDLVGSSTPSLAAITNSAQSAARNPARSSPTKSAYPGVSTRLTLMPS</sequence>
<gene>
    <name evidence="4" type="ORF">ERS007657_01639</name>
    <name evidence="6" type="ORF">ERS007679_03582</name>
    <name evidence="2" type="ORF">ERS007681_01373</name>
    <name evidence="3" type="ORF">ERS007688_00993</name>
    <name evidence="5" type="ORF">ERS007720_02231</name>
    <name evidence="8" type="ORF">ERS007739_01115</name>
    <name evidence="7" type="ORF">ERS007741_03728</name>
</gene>
<dbReference type="Proteomes" id="UP000046680">
    <property type="component" value="Unassembled WGS sequence"/>
</dbReference>
<dbReference type="EMBL" id="CSAJ01000272">
    <property type="protein sequence ID" value="COW28207.1"/>
    <property type="molecule type" value="Genomic_DNA"/>
</dbReference>
<dbReference type="EMBL" id="CGCX01000530">
    <property type="protein sequence ID" value="CFR78124.1"/>
    <property type="molecule type" value="Genomic_DNA"/>
</dbReference>
<accession>A0A654TZS1</accession>
<dbReference type="Proteomes" id="UP000048600">
    <property type="component" value="Unassembled WGS sequence"/>
</dbReference>
<reference evidence="8" key="2">
    <citation type="submission" date="2015-03" db="EMBL/GenBank/DDBJ databases">
        <authorList>
            <consortium name="Pathogen Informatics"/>
            <person name="Murphy D."/>
        </authorList>
    </citation>
    <scope>NUCLEOTIDE SEQUENCE</scope>
    <source>
        <strain evidence="8">N09902308</strain>
    </source>
</reference>
<evidence type="ECO:0000313" key="5">
    <source>
        <dbReference type="EMBL" id="COW28207.1"/>
    </source>
</evidence>
<feature type="region of interest" description="Disordered" evidence="1">
    <location>
        <begin position="31"/>
        <end position="62"/>
    </location>
</feature>